<name>A0A5B8NMK4_9CHRO</name>
<feature type="domain" description="DUF2062" evidence="2">
    <location>
        <begin position="17"/>
        <end position="156"/>
    </location>
</feature>
<dbReference type="KEGG" id="enn:FRE64_09870"/>
<organism evidence="3 4">
    <name type="scientific">Euhalothece natronophila Z-M001</name>
    <dbReference type="NCBI Taxonomy" id="522448"/>
    <lineage>
        <taxon>Bacteria</taxon>
        <taxon>Bacillati</taxon>
        <taxon>Cyanobacteriota</taxon>
        <taxon>Cyanophyceae</taxon>
        <taxon>Oscillatoriophycideae</taxon>
        <taxon>Chroococcales</taxon>
        <taxon>Halothecacae</taxon>
        <taxon>Halothece cluster</taxon>
        <taxon>Euhalothece</taxon>
    </lineage>
</organism>
<dbReference type="InterPro" id="IPR018639">
    <property type="entry name" value="DUF2062"/>
</dbReference>
<dbReference type="RefSeq" id="WP_146295911.1">
    <property type="nucleotide sequence ID" value="NZ_CP042326.1"/>
</dbReference>
<dbReference type="Pfam" id="PF09835">
    <property type="entry name" value="DUF2062"/>
    <property type="match status" value="1"/>
</dbReference>
<feature type="transmembrane region" description="Helical" evidence="1">
    <location>
        <begin position="35"/>
        <end position="66"/>
    </location>
</feature>
<dbReference type="PANTHER" id="PTHR40547:SF1">
    <property type="entry name" value="SLL0298 PROTEIN"/>
    <property type="match status" value="1"/>
</dbReference>
<dbReference type="OrthoDB" id="9794343at2"/>
<keyword evidence="1" id="KW-0472">Membrane</keyword>
<proteinExistence type="predicted"/>
<keyword evidence="4" id="KW-1185">Reference proteome</keyword>
<reference evidence="3" key="1">
    <citation type="submission" date="2019-08" db="EMBL/GenBank/DDBJ databases">
        <title>Carotenoids and Carotenoid Binding Proteins in the Halophilic Cyanobacterium Euhalothece sp. ZM00.</title>
        <authorList>
            <person name="Cho S.M."/>
            <person name="Song J.Y."/>
            <person name="Park Y.-I."/>
        </authorList>
    </citation>
    <scope>NUCLEOTIDE SEQUENCE [LARGE SCALE GENOMIC DNA]</scope>
    <source>
        <strain evidence="3">Z-M001</strain>
    </source>
</reference>
<feature type="transmembrane region" description="Helical" evidence="1">
    <location>
        <begin position="124"/>
        <end position="151"/>
    </location>
</feature>
<evidence type="ECO:0000259" key="2">
    <source>
        <dbReference type="Pfam" id="PF09835"/>
    </source>
</evidence>
<keyword evidence="1" id="KW-0812">Transmembrane</keyword>
<evidence type="ECO:0000256" key="1">
    <source>
        <dbReference type="SAM" id="Phobius"/>
    </source>
</evidence>
<dbReference type="AlphaFoldDB" id="A0A5B8NMK4"/>
<evidence type="ECO:0000313" key="4">
    <source>
        <dbReference type="Proteomes" id="UP000318453"/>
    </source>
</evidence>
<gene>
    <name evidence="3" type="ORF">FRE64_09870</name>
</gene>
<sequence>MQPTSFINKRKPSLWKRQLRYLYLRLIRLRSTTPAIARGLAVGVFAGLFPFFGAQTILGLVLAMAVRGNKLTAAVGTWISNPLTYVPIYIFNFNVGQLILGTDEASSDIDWTSTQQLLKAGWEFGITLIFGCFVVGAIAGILSYFLGLWLIPRIRNYSAKE</sequence>
<dbReference type="EMBL" id="CP042326">
    <property type="protein sequence ID" value="QDZ40228.1"/>
    <property type="molecule type" value="Genomic_DNA"/>
</dbReference>
<dbReference type="PANTHER" id="PTHR40547">
    <property type="entry name" value="SLL0298 PROTEIN"/>
    <property type="match status" value="1"/>
</dbReference>
<protein>
    <submittedName>
        <fullName evidence="3">DUF2062 domain-containing protein</fullName>
    </submittedName>
</protein>
<accession>A0A5B8NMK4</accession>
<keyword evidence="1" id="KW-1133">Transmembrane helix</keyword>
<dbReference type="Proteomes" id="UP000318453">
    <property type="component" value="Chromosome"/>
</dbReference>
<evidence type="ECO:0000313" key="3">
    <source>
        <dbReference type="EMBL" id="QDZ40228.1"/>
    </source>
</evidence>